<sequence>MHSELMQWISTGGRILGSLFYYEPTSAQAKSALAFFQQPDWALQWGNVENPQTITFIQQGLQQDLSAQYQALFIGPNALPAPPWGSVYLDPEAVIFGNSLLDLRDFLARHQIAFSASQQEPEDHFGLMLMLSAYLAENKQELLSEFLSRHFLIWSGRYLELLTAQSDYPFYQGLGLLARQTLREWQEELALIVPKAQFYR</sequence>
<protein>
    <recommendedName>
        <fullName evidence="2">Probable Tat proofreading chaperone DmsD</fullName>
    </recommendedName>
    <alternativeName>
        <fullName evidence="2">DMSO reductase maturation protein</fullName>
    </alternativeName>
    <alternativeName>
        <fullName evidence="2">Twin-arginine leader-binding protein DmsD</fullName>
    </alternativeName>
</protein>
<dbReference type="Gene3D" id="1.10.3480.10">
    <property type="entry name" value="TorD-like"/>
    <property type="match status" value="1"/>
</dbReference>
<dbReference type="AlphaFoldDB" id="A0A2M8RUB7"/>
<accession>A0A2M8RUB7</accession>
<dbReference type="EMBL" id="PHGZ01000020">
    <property type="protein sequence ID" value="PJG82455.1"/>
    <property type="molecule type" value="Genomic_DNA"/>
</dbReference>
<dbReference type="InterPro" id="IPR028611">
    <property type="entry name" value="DmsD_chaperone"/>
</dbReference>
<dbReference type="PIRSF" id="PIRSF004690">
    <property type="entry name" value="DmsD"/>
    <property type="match status" value="1"/>
</dbReference>
<organism evidence="3 4">
    <name type="scientific">Caviibacterium pharyngocola</name>
    <dbReference type="NCBI Taxonomy" id="28159"/>
    <lineage>
        <taxon>Bacteria</taxon>
        <taxon>Pseudomonadati</taxon>
        <taxon>Pseudomonadota</taxon>
        <taxon>Gammaproteobacteria</taxon>
        <taxon>Pasteurellales</taxon>
        <taxon>Pasteurellaceae</taxon>
        <taxon>Caviibacterium</taxon>
    </lineage>
</organism>
<keyword evidence="1 2" id="KW-0143">Chaperone</keyword>
<dbReference type="Pfam" id="PF02613">
    <property type="entry name" value="Nitrate_red_del"/>
    <property type="match status" value="1"/>
</dbReference>
<proteinExistence type="inferred from homology"/>
<dbReference type="Proteomes" id="UP000230282">
    <property type="component" value="Unassembled WGS sequence"/>
</dbReference>
<comment type="function">
    <text evidence="2">Required for biogenesis/assembly of DMSO reductase, but not for the interaction of the DmsA signal peptide with the Tat system. May be part of a chaperone cascade complex that facilitates a folding-maturation pathway for the substrate protein.</text>
</comment>
<dbReference type="InterPro" id="IPR036411">
    <property type="entry name" value="TorD-like_sf"/>
</dbReference>
<evidence type="ECO:0000256" key="1">
    <source>
        <dbReference type="ARBA" id="ARBA00023186"/>
    </source>
</evidence>
<gene>
    <name evidence="2" type="primary">dmsD</name>
    <name evidence="3" type="ORF">CVP04_08960</name>
</gene>
<dbReference type="InterPro" id="IPR020945">
    <property type="entry name" value="DMSO/NO3_reduct_chaperone"/>
</dbReference>
<comment type="caution">
    <text evidence="3">The sequence shown here is derived from an EMBL/GenBank/DDBJ whole genome shotgun (WGS) entry which is preliminary data.</text>
</comment>
<dbReference type="NCBIfam" id="NF008632">
    <property type="entry name" value="PRK11621.1"/>
    <property type="match status" value="1"/>
</dbReference>
<dbReference type="InterPro" id="IPR050289">
    <property type="entry name" value="TorD/DmsD_chaperones"/>
</dbReference>
<dbReference type="GO" id="GO:0005048">
    <property type="term" value="F:signal sequence binding"/>
    <property type="evidence" value="ECO:0007669"/>
    <property type="project" value="InterPro"/>
</dbReference>
<evidence type="ECO:0000313" key="4">
    <source>
        <dbReference type="Proteomes" id="UP000230282"/>
    </source>
</evidence>
<evidence type="ECO:0000256" key="2">
    <source>
        <dbReference type="HAMAP-Rule" id="MF_00940"/>
    </source>
</evidence>
<reference evidence="3 4" key="1">
    <citation type="submission" date="2017-11" db="EMBL/GenBank/DDBJ databases">
        <title>Reclassification of Bisgaard taxon 5 as Caviibacterium pharyngocola gen. nov., sp. nov.</title>
        <authorList>
            <person name="Christensen H."/>
        </authorList>
    </citation>
    <scope>NUCLEOTIDE SEQUENCE [LARGE SCALE GENOMIC DNA]</scope>
    <source>
        <strain evidence="3 4">7_3</strain>
    </source>
</reference>
<name>A0A2M8RUB7_9PAST</name>
<dbReference type="InterPro" id="IPR026269">
    <property type="entry name" value="DmsD-type"/>
</dbReference>
<dbReference type="PANTHER" id="PTHR34227:SF13">
    <property type="entry name" value="TAT PROOFREADING CHAPERONE DMSD-RELATED"/>
    <property type="match status" value="1"/>
</dbReference>
<comment type="similarity">
    <text evidence="2">Belongs to the TorD/DmsD family. DmsD subfamily.</text>
</comment>
<dbReference type="HAMAP" id="MF_00940">
    <property type="entry name" value="DmsD_chaperone"/>
    <property type="match status" value="1"/>
</dbReference>
<evidence type="ECO:0000313" key="3">
    <source>
        <dbReference type="EMBL" id="PJG82455.1"/>
    </source>
</evidence>
<keyword evidence="4" id="KW-1185">Reference proteome</keyword>
<dbReference type="SUPFAM" id="SSF89155">
    <property type="entry name" value="TorD-like"/>
    <property type="match status" value="1"/>
</dbReference>
<dbReference type="OrthoDB" id="3174863at2"/>
<dbReference type="PANTHER" id="PTHR34227">
    <property type="entry name" value="CHAPERONE PROTEIN YCDY"/>
    <property type="match status" value="1"/>
</dbReference>
<dbReference type="RefSeq" id="WP_100297167.1">
    <property type="nucleotide sequence ID" value="NZ_PHGZ01000020.1"/>
</dbReference>